<dbReference type="RefSeq" id="WP_016503375.1">
    <property type="nucleotide sequence ID" value="NZ_AMSD01000001.1"/>
</dbReference>
<evidence type="ECO:0000256" key="4">
    <source>
        <dbReference type="ARBA" id="ARBA00022840"/>
    </source>
</evidence>
<protein>
    <submittedName>
        <fullName evidence="10">ABC transporter</fullName>
    </submittedName>
</protein>
<dbReference type="PROSITE" id="PS50929">
    <property type="entry name" value="ABC_TM1F"/>
    <property type="match status" value="1"/>
</dbReference>
<feature type="transmembrane region" description="Helical" evidence="7">
    <location>
        <begin position="167"/>
        <end position="187"/>
    </location>
</feature>
<dbReference type="InterPro" id="IPR003439">
    <property type="entry name" value="ABC_transporter-like_ATP-bd"/>
</dbReference>
<comment type="caution">
    <text evidence="10">The sequence shown here is derived from an EMBL/GenBank/DDBJ whole genome shotgun (WGS) entry which is preliminary data.</text>
</comment>
<keyword evidence="3" id="KW-0547">Nucleotide-binding</keyword>
<dbReference type="AlphaFoldDB" id="S3DGJ7"/>
<dbReference type="Proteomes" id="UP000053688">
    <property type="component" value="Unassembled WGS sequence"/>
</dbReference>
<keyword evidence="6 7" id="KW-0472">Membrane</keyword>
<keyword evidence="5 7" id="KW-1133">Transmembrane helix</keyword>
<dbReference type="PATRIC" id="fig|1236703.3.peg.13"/>
<dbReference type="InterPro" id="IPR036640">
    <property type="entry name" value="ABC1_TM_sf"/>
</dbReference>
<dbReference type="Gene3D" id="1.20.1560.10">
    <property type="entry name" value="ABC transporter type 1, transmembrane domain"/>
    <property type="match status" value="1"/>
</dbReference>
<dbReference type="EMBL" id="AMSD01000001">
    <property type="protein sequence ID" value="EPE37577.1"/>
    <property type="molecule type" value="Genomic_DNA"/>
</dbReference>
<dbReference type="PROSITE" id="PS50893">
    <property type="entry name" value="ABC_TRANSPORTER_2"/>
    <property type="match status" value="1"/>
</dbReference>
<feature type="domain" description="ABC transmembrane type-1" evidence="9">
    <location>
        <begin position="21"/>
        <end position="311"/>
    </location>
</feature>
<dbReference type="GO" id="GO:0005886">
    <property type="term" value="C:plasma membrane"/>
    <property type="evidence" value="ECO:0007669"/>
    <property type="project" value="UniProtKB-SubCell"/>
</dbReference>
<dbReference type="NCBIfam" id="TIGR02868">
    <property type="entry name" value="CydC"/>
    <property type="match status" value="1"/>
</dbReference>
<evidence type="ECO:0000313" key="11">
    <source>
        <dbReference type="Proteomes" id="UP000053688"/>
    </source>
</evidence>
<evidence type="ECO:0000256" key="5">
    <source>
        <dbReference type="ARBA" id="ARBA00022989"/>
    </source>
</evidence>
<dbReference type="STRING" id="28176.CF66_2416"/>
<dbReference type="InterPro" id="IPR017871">
    <property type="entry name" value="ABC_transporter-like_CS"/>
</dbReference>
<dbReference type="SUPFAM" id="SSF90123">
    <property type="entry name" value="ABC transporter transmembrane region"/>
    <property type="match status" value="1"/>
</dbReference>
<evidence type="ECO:0000256" key="7">
    <source>
        <dbReference type="SAM" id="Phobius"/>
    </source>
</evidence>
<accession>S3DGJ7</accession>
<dbReference type="GO" id="GO:0034775">
    <property type="term" value="P:glutathione transmembrane transport"/>
    <property type="evidence" value="ECO:0007669"/>
    <property type="project" value="InterPro"/>
</dbReference>
<gene>
    <name evidence="10" type="ORF">O1U_0031</name>
</gene>
<dbReference type="InterPro" id="IPR011527">
    <property type="entry name" value="ABC1_TM_dom"/>
</dbReference>
<dbReference type="PANTHER" id="PTHR43394:SF1">
    <property type="entry name" value="ATP-BINDING CASSETTE SUB-FAMILY B MEMBER 10, MITOCHONDRIAL"/>
    <property type="match status" value="1"/>
</dbReference>
<evidence type="ECO:0000256" key="2">
    <source>
        <dbReference type="ARBA" id="ARBA00022692"/>
    </source>
</evidence>
<dbReference type="GO" id="GO:0015421">
    <property type="term" value="F:ABC-type oligopeptide transporter activity"/>
    <property type="evidence" value="ECO:0007669"/>
    <property type="project" value="TreeGrafter"/>
</dbReference>
<dbReference type="SUPFAM" id="SSF52540">
    <property type="entry name" value="P-loop containing nucleoside triphosphate hydrolases"/>
    <property type="match status" value="1"/>
</dbReference>
<dbReference type="CDD" id="cd03228">
    <property type="entry name" value="ABCC_MRP_Like"/>
    <property type="match status" value="1"/>
</dbReference>
<dbReference type="GO" id="GO:0016887">
    <property type="term" value="F:ATP hydrolysis activity"/>
    <property type="evidence" value="ECO:0007669"/>
    <property type="project" value="InterPro"/>
</dbReference>
<reference evidence="10 11" key="1">
    <citation type="journal article" date="2014" name="Environ. Microbiol.">
        <title>Genomic signatures of obligate host dependence in the luminous bacterial symbiont of a vertebrate.</title>
        <authorList>
            <person name="Hendry T.A."/>
            <person name="de Wet J.R."/>
            <person name="Dunlap P.V."/>
        </authorList>
    </citation>
    <scope>NUCLEOTIDE SEQUENCE [LARGE SCALE GENOMIC DNA]</scope>
    <source>
        <strain evidence="10 11">Akat1</strain>
    </source>
</reference>
<dbReference type="NCBIfam" id="NF008364">
    <property type="entry name" value="PRK11160.1"/>
    <property type="match status" value="1"/>
</dbReference>
<feature type="transmembrane region" description="Helical" evidence="7">
    <location>
        <begin position="21"/>
        <end position="48"/>
    </location>
</feature>
<dbReference type="InterPro" id="IPR014223">
    <property type="entry name" value="ABC_CydC/D"/>
</dbReference>
<dbReference type="PROSITE" id="PS00211">
    <property type="entry name" value="ABC_TRANSPORTER_1"/>
    <property type="match status" value="1"/>
</dbReference>
<keyword evidence="11" id="KW-1185">Reference proteome</keyword>
<dbReference type="CDD" id="cd18585">
    <property type="entry name" value="ABC_6TM_CydC"/>
    <property type="match status" value="1"/>
</dbReference>
<dbReference type="eggNOG" id="COG4987">
    <property type="taxonomic scope" value="Bacteria"/>
</dbReference>
<name>S3DGJ7_9GAMM</name>
<dbReference type="Pfam" id="PF00005">
    <property type="entry name" value="ABC_tran"/>
    <property type="match status" value="1"/>
</dbReference>
<feature type="transmembrane region" description="Helical" evidence="7">
    <location>
        <begin position="249"/>
        <end position="270"/>
    </location>
</feature>
<evidence type="ECO:0000256" key="1">
    <source>
        <dbReference type="ARBA" id="ARBA00004651"/>
    </source>
</evidence>
<dbReference type="PANTHER" id="PTHR43394">
    <property type="entry name" value="ATP-DEPENDENT PERMEASE MDL1, MITOCHONDRIAL"/>
    <property type="match status" value="1"/>
</dbReference>
<feature type="transmembrane region" description="Helical" evidence="7">
    <location>
        <begin position="282"/>
        <end position="306"/>
    </location>
</feature>
<dbReference type="InterPro" id="IPR027417">
    <property type="entry name" value="P-loop_NTPase"/>
</dbReference>
<evidence type="ECO:0000259" key="9">
    <source>
        <dbReference type="PROSITE" id="PS50929"/>
    </source>
</evidence>
<organism evidence="10 11">
    <name type="scientific">Candidatus Photodesmus katoptron Akat1</name>
    <dbReference type="NCBI Taxonomy" id="1236703"/>
    <lineage>
        <taxon>Bacteria</taxon>
        <taxon>Pseudomonadati</taxon>
        <taxon>Pseudomonadota</taxon>
        <taxon>Gammaproteobacteria</taxon>
        <taxon>Vibrionales</taxon>
        <taxon>Vibrionaceae</taxon>
        <taxon>Candidatus Photodesmus</taxon>
    </lineage>
</organism>
<dbReference type="InterPro" id="IPR003593">
    <property type="entry name" value="AAA+_ATPase"/>
</dbReference>
<dbReference type="Gene3D" id="3.40.50.300">
    <property type="entry name" value="P-loop containing nucleotide triphosphate hydrolases"/>
    <property type="match status" value="1"/>
</dbReference>
<feature type="transmembrane region" description="Helical" evidence="7">
    <location>
        <begin position="60"/>
        <end position="78"/>
    </location>
</feature>
<evidence type="ECO:0000313" key="10">
    <source>
        <dbReference type="EMBL" id="EPE37577.1"/>
    </source>
</evidence>
<sequence length="567" mass="64946">MRDLLPYLKLYKKHWLWLSMGILLALITVSASISLLTLSGWVLTISAISGLGMSIAYETFNYIVPMAIIRLLSVLRTIGRWTEKTITHDVTFKLLTELRVFFFRKISPLIPGNIYNLRNADLLNRLIADISAIDHIYIRLINPIIVGIFGITILSMFLFLFNKTIGLILGTILLLLLLIWPIIFYNLGKKNGNELAQCRTKLRIITLDWLQAYSELTLFGAEKKYRNTILYTQKNLSLKQFNNANFSGIAHGALILTSGLTLLLIVWVLINQEQILFLDPVYSIIIFSSIASFELLIPISGAFHFLGQTITSARRVNEIISDEPKIKFMNHMTKHSGHYSIQFKNVYFQYPNSNHQVLKNINLNIEDQQKIAIIGKTGSGKSTLLQLLFHYWIPQKGIISIANQPLALWNESQLRKTISVVSQRVHILNATLRDNLRIASPNIEDHKLLQILNDFFLEHLLEDKGLDTWLGNGGYDLSGGEKRRIDIIRSILHDAPILILDEPTEGLDKKTEKKVMKKLEYHFKLKTVIIITHRLIKLDKMDSVFLIEEGKITKYHSRSSLLKNKYS</sequence>
<dbReference type="GO" id="GO:0045454">
    <property type="term" value="P:cell redox homeostasis"/>
    <property type="evidence" value="ECO:0007669"/>
    <property type="project" value="InterPro"/>
</dbReference>
<dbReference type="SMART" id="SM00382">
    <property type="entry name" value="AAA"/>
    <property type="match status" value="1"/>
</dbReference>
<proteinExistence type="predicted"/>
<evidence type="ECO:0000256" key="3">
    <source>
        <dbReference type="ARBA" id="ARBA00022741"/>
    </source>
</evidence>
<comment type="subcellular location">
    <subcellularLocation>
        <location evidence="1">Cell membrane</location>
        <topology evidence="1">Multi-pass membrane protein</topology>
    </subcellularLocation>
</comment>
<evidence type="ECO:0000256" key="6">
    <source>
        <dbReference type="ARBA" id="ARBA00023136"/>
    </source>
</evidence>
<keyword evidence="2 7" id="KW-0812">Transmembrane</keyword>
<keyword evidence="4" id="KW-0067">ATP-binding</keyword>
<dbReference type="GO" id="GO:0005524">
    <property type="term" value="F:ATP binding"/>
    <property type="evidence" value="ECO:0007669"/>
    <property type="project" value="UniProtKB-KW"/>
</dbReference>
<dbReference type="InterPro" id="IPR039421">
    <property type="entry name" value="Type_1_exporter"/>
</dbReference>
<feature type="transmembrane region" description="Helical" evidence="7">
    <location>
        <begin position="140"/>
        <end position="161"/>
    </location>
</feature>
<evidence type="ECO:0000259" key="8">
    <source>
        <dbReference type="PROSITE" id="PS50893"/>
    </source>
</evidence>
<feature type="domain" description="ABC transporter" evidence="8">
    <location>
        <begin position="341"/>
        <end position="567"/>
    </location>
</feature>